<evidence type="ECO:0000313" key="2">
    <source>
        <dbReference type="EMBL" id="MFC6098071.1"/>
    </source>
</evidence>
<name>A0ABW1PSI7_9FLAO</name>
<keyword evidence="2" id="KW-0808">Transferase</keyword>
<dbReference type="RefSeq" id="WP_379793057.1">
    <property type="nucleotide sequence ID" value="NZ_JBHSQB010000010.1"/>
</dbReference>
<dbReference type="InterPro" id="IPR000182">
    <property type="entry name" value="GNAT_dom"/>
</dbReference>
<dbReference type="Proteomes" id="UP001596287">
    <property type="component" value="Unassembled WGS sequence"/>
</dbReference>
<evidence type="ECO:0000259" key="1">
    <source>
        <dbReference type="PROSITE" id="PS51186"/>
    </source>
</evidence>
<keyword evidence="3" id="KW-1185">Reference proteome</keyword>
<proteinExistence type="predicted"/>
<organism evidence="2 3">
    <name type="scientific">Flavobacterium qiangtangense</name>
    <dbReference type="NCBI Taxonomy" id="1442595"/>
    <lineage>
        <taxon>Bacteria</taxon>
        <taxon>Pseudomonadati</taxon>
        <taxon>Bacteroidota</taxon>
        <taxon>Flavobacteriia</taxon>
        <taxon>Flavobacteriales</taxon>
        <taxon>Flavobacteriaceae</taxon>
        <taxon>Flavobacterium</taxon>
    </lineage>
</organism>
<accession>A0ABW1PSI7</accession>
<protein>
    <submittedName>
        <fullName evidence="2">GNAT family N-acetyltransferase</fullName>
        <ecNumber evidence="2">2.3.-.-</ecNumber>
    </submittedName>
</protein>
<dbReference type="PROSITE" id="PS51186">
    <property type="entry name" value="GNAT"/>
    <property type="match status" value="1"/>
</dbReference>
<sequence length="462" mass="53682">MLHLEPFNEIYLSKSWNWLNDPEIKFLTATPDFTQVDQLEWFNRIQNNSKYAVFGVKYNDQEIGVFGFKNVDLINSEAEYFGYIGEKKYIGLKLGAEVLSMIINYGKYELKLQKISLRVIPDNFRAIALYKKFGFSEIDMVDNKILMTKTLSLIEIERYSSDHSTAWNEFILSSKNGLFLFDRNYMDYHDHKFPDHSLVFRKKQKIVAVFPATANGNKIFSHSGLTFGSLIMDNSLRQIEVLACFQEMKSYYKLNGFEEIIYKAIPSIFHAYPAEEDLYALFKNDAKLYRRDISSVVQIDNKIRFSESKRQSVRKCSELKVSIEENSDFSGYWELLKEVLNKFDAKPVHTLEEITLLKSKFPVKIRLFEARLDEKLLAGAVIYDFGDVVHTQYMANSIIGRKIGALDYLNYVLITEVFKDKKYYSFGMSTVDQGRILNEGLILQKEMMGGRGIALDFYSINL</sequence>
<dbReference type="GO" id="GO:0016746">
    <property type="term" value="F:acyltransferase activity"/>
    <property type="evidence" value="ECO:0007669"/>
    <property type="project" value="UniProtKB-KW"/>
</dbReference>
<evidence type="ECO:0000313" key="3">
    <source>
        <dbReference type="Proteomes" id="UP001596287"/>
    </source>
</evidence>
<feature type="domain" description="N-acetyltransferase" evidence="1">
    <location>
        <begin position="2"/>
        <end position="152"/>
    </location>
</feature>
<dbReference type="InterPro" id="IPR016181">
    <property type="entry name" value="Acyl_CoA_acyltransferase"/>
</dbReference>
<comment type="caution">
    <text evidence="2">The sequence shown here is derived from an EMBL/GenBank/DDBJ whole genome shotgun (WGS) entry which is preliminary data.</text>
</comment>
<dbReference type="SUPFAM" id="SSF55729">
    <property type="entry name" value="Acyl-CoA N-acyltransferases (Nat)"/>
    <property type="match status" value="2"/>
</dbReference>
<dbReference type="PANTHER" id="PTHR43415:SF3">
    <property type="entry name" value="GNAT-FAMILY ACETYLTRANSFERASE"/>
    <property type="match status" value="1"/>
</dbReference>
<dbReference type="EMBL" id="JBHSQB010000010">
    <property type="protein sequence ID" value="MFC6098071.1"/>
    <property type="molecule type" value="Genomic_DNA"/>
</dbReference>
<dbReference type="Gene3D" id="3.40.630.30">
    <property type="match status" value="2"/>
</dbReference>
<reference evidence="3" key="1">
    <citation type="journal article" date="2019" name="Int. J. Syst. Evol. Microbiol.">
        <title>The Global Catalogue of Microorganisms (GCM) 10K type strain sequencing project: providing services to taxonomists for standard genome sequencing and annotation.</title>
        <authorList>
            <consortium name="The Broad Institute Genomics Platform"/>
            <consortium name="The Broad Institute Genome Sequencing Center for Infectious Disease"/>
            <person name="Wu L."/>
            <person name="Ma J."/>
        </authorList>
    </citation>
    <scope>NUCLEOTIDE SEQUENCE [LARGE SCALE GENOMIC DNA]</scope>
    <source>
        <strain evidence="3">CCUG 49679</strain>
    </source>
</reference>
<dbReference type="EC" id="2.3.-.-" evidence="2"/>
<dbReference type="Pfam" id="PF13302">
    <property type="entry name" value="Acetyltransf_3"/>
    <property type="match status" value="1"/>
</dbReference>
<gene>
    <name evidence="2" type="ORF">ACFPVY_15555</name>
</gene>
<keyword evidence="2" id="KW-0012">Acyltransferase</keyword>
<dbReference type="PANTHER" id="PTHR43415">
    <property type="entry name" value="SPERMIDINE N(1)-ACETYLTRANSFERASE"/>
    <property type="match status" value="1"/>
</dbReference>